<evidence type="ECO:0000313" key="3">
    <source>
        <dbReference type="Proteomes" id="UP001341840"/>
    </source>
</evidence>
<reference evidence="2 3" key="1">
    <citation type="journal article" date="2023" name="Plants (Basel)">
        <title>Bridging the Gap: Combining Genomics and Transcriptomics Approaches to Understand Stylosanthes scabra, an Orphan Legume from the Brazilian Caatinga.</title>
        <authorList>
            <person name="Ferreira-Neto J.R.C."/>
            <person name="da Silva M.D."/>
            <person name="Binneck E."/>
            <person name="de Melo N.F."/>
            <person name="da Silva R.H."/>
            <person name="de Melo A.L.T.M."/>
            <person name="Pandolfi V."/>
            <person name="Bustamante F.O."/>
            <person name="Brasileiro-Vidal A.C."/>
            <person name="Benko-Iseppon A.M."/>
        </authorList>
    </citation>
    <scope>NUCLEOTIDE SEQUENCE [LARGE SCALE GENOMIC DNA]</scope>
    <source>
        <tissue evidence="2">Leaves</tissue>
    </source>
</reference>
<keyword evidence="3" id="KW-1185">Reference proteome</keyword>
<feature type="compositionally biased region" description="Pro residues" evidence="1">
    <location>
        <begin position="173"/>
        <end position="190"/>
    </location>
</feature>
<accession>A0ABU6RNR9</accession>
<feature type="region of interest" description="Disordered" evidence="1">
    <location>
        <begin position="32"/>
        <end position="190"/>
    </location>
</feature>
<feature type="compositionally biased region" description="Acidic residues" evidence="1">
    <location>
        <begin position="68"/>
        <end position="81"/>
    </location>
</feature>
<feature type="compositionally biased region" description="Acidic residues" evidence="1">
    <location>
        <begin position="126"/>
        <end position="163"/>
    </location>
</feature>
<evidence type="ECO:0000313" key="2">
    <source>
        <dbReference type="EMBL" id="MED6125418.1"/>
    </source>
</evidence>
<dbReference type="Proteomes" id="UP001341840">
    <property type="component" value="Unassembled WGS sequence"/>
</dbReference>
<dbReference type="EMBL" id="JASCZI010030939">
    <property type="protein sequence ID" value="MED6125418.1"/>
    <property type="molecule type" value="Genomic_DNA"/>
</dbReference>
<sequence>GSQSTFPLAKGKAKIYQLPTRFSLRLAALRARQPIDKVGPSVSTPAALDPIIISSDSEEDLDPKGNSFEEEDPKMDPEGEDQGVNSSDESEEVPEYIPGDGLEENQDLGKEEPEEEDRGADHEMDPNQDPEEPEEDPEEDLEEYPEMEKEEAEVMEPDEDEYNEYFANYFELAPPPSPDSSVGSPPPTDA</sequence>
<protein>
    <submittedName>
        <fullName evidence="2">Uncharacterized protein</fullName>
    </submittedName>
</protein>
<evidence type="ECO:0000256" key="1">
    <source>
        <dbReference type="SAM" id="MobiDB-lite"/>
    </source>
</evidence>
<comment type="caution">
    <text evidence="2">The sequence shown here is derived from an EMBL/GenBank/DDBJ whole genome shotgun (WGS) entry which is preliminary data.</text>
</comment>
<gene>
    <name evidence="2" type="ORF">PIB30_068345</name>
</gene>
<name>A0ABU6RNR9_9FABA</name>
<feature type="compositionally biased region" description="Acidic residues" evidence="1">
    <location>
        <begin position="101"/>
        <end position="118"/>
    </location>
</feature>
<proteinExistence type="predicted"/>
<organism evidence="2 3">
    <name type="scientific">Stylosanthes scabra</name>
    <dbReference type="NCBI Taxonomy" id="79078"/>
    <lineage>
        <taxon>Eukaryota</taxon>
        <taxon>Viridiplantae</taxon>
        <taxon>Streptophyta</taxon>
        <taxon>Embryophyta</taxon>
        <taxon>Tracheophyta</taxon>
        <taxon>Spermatophyta</taxon>
        <taxon>Magnoliopsida</taxon>
        <taxon>eudicotyledons</taxon>
        <taxon>Gunneridae</taxon>
        <taxon>Pentapetalae</taxon>
        <taxon>rosids</taxon>
        <taxon>fabids</taxon>
        <taxon>Fabales</taxon>
        <taxon>Fabaceae</taxon>
        <taxon>Papilionoideae</taxon>
        <taxon>50 kb inversion clade</taxon>
        <taxon>dalbergioids sensu lato</taxon>
        <taxon>Dalbergieae</taxon>
        <taxon>Pterocarpus clade</taxon>
        <taxon>Stylosanthes</taxon>
    </lineage>
</organism>
<feature type="non-terminal residue" evidence="2">
    <location>
        <position position="1"/>
    </location>
</feature>